<evidence type="ECO:0000256" key="2">
    <source>
        <dbReference type="SAM" id="Coils"/>
    </source>
</evidence>
<dbReference type="SMR" id="A2DNM6"/>
<sequence>MKKRTSPRSRNAMKEPKEFEFAKLAITPELAEKRKEMMVKNDELEEAKSKFEEWKVDFQSRKAEIDDKMSKLEDQKRNLIQFTRHHNLELEKAQQREEESKIKMINIRKEIDVLKKEDDQLQSQIDDLMKKINQLQPCADYLQAAVDYSPNFDSVEYMLNRYHSISETRAEFLGKYQNLLMTFGDDSKKLDELLKLRKAYLIDRTMKFNKEIAKYEQTKQQREYRKMSLIKDVQRIEEKLIELSSIKTSIRTIYESAMDRMQSNDARKKAPPASSLTEEQMLIAIQNRFSDLSEIIKAANVKVII</sequence>
<organism evidence="4 5">
    <name type="scientific">Trichomonas vaginalis (strain ATCC PRA-98 / G3)</name>
    <dbReference type="NCBI Taxonomy" id="412133"/>
    <lineage>
        <taxon>Eukaryota</taxon>
        <taxon>Metamonada</taxon>
        <taxon>Parabasalia</taxon>
        <taxon>Trichomonadida</taxon>
        <taxon>Trichomonadidae</taxon>
        <taxon>Trichomonas</taxon>
    </lineage>
</organism>
<dbReference type="VEuPathDB" id="TrichDB:TVAGG3_0608310"/>
<dbReference type="GO" id="GO:0005856">
    <property type="term" value="C:cytoskeleton"/>
    <property type="evidence" value="ECO:0007669"/>
    <property type="project" value="UniProtKB-ARBA"/>
</dbReference>
<dbReference type="KEGG" id="tva:5463533"/>
<dbReference type="OMA" id="NIHARCI"/>
<dbReference type="EMBL" id="DS113223">
    <property type="protein sequence ID" value="EAY18029.1"/>
    <property type="molecule type" value="Genomic_DNA"/>
</dbReference>
<evidence type="ECO:0000313" key="5">
    <source>
        <dbReference type="Proteomes" id="UP000001542"/>
    </source>
</evidence>
<dbReference type="AlphaFoldDB" id="A2DNM6"/>
<keyword evidence="5" id="KW-1185">Reference proteome</keyword>
<dbReference type="PANTHER" id="PTHR21683">
    <property type="entry name" value="COILED-COIL DOMAIN-CONTAINING PROTEIN 42 LIKE-2-LIKE-RELATED"/>
    <property type="match status" value="1"/>
</dbReference>
<keyword evidence="1 2" id="KW-0175">Coiled coil</keyword>
<dbReference type="PANTHER" id="PTHR21683:SF2">
    <property type="entry name" value="COILED-COIL DOMAIN-CONTAINING PROTEIN 42 LIKE-2-LIKE"/>
    <property type="match status" value="1"/>
</dbReference>
<dbReference type="Pfam" id="PF13863">
    <property type="entry name" value="DUF4200"/>
    <property type="match status" value="1"/>
</dbReference>
<dbReference type="RefSeq" id="XP_001579015.1">
    <property type="nucleotide sequence ID" value="XM_001578965.1"/>
</dbReference>
<gene>
    <name evidence="4" type="ORF">TVAG_113730</name>
</gene>
<name>A2DNM6_TRIV3</name>
<reference evidence="4" key="2">
    <citation type="journal article" date="2007" name="Science">
        <title>Draft genome sequence of the sexually transmitted pathogen Trichomonas vaginalis.</title>
        <authorList>
            <person name="Carlton J.M."/>
            <person name="Hirt R.P."/>
            <person name="Silva J.C."/>
            <person name="Delcher A.L."/>
            <person name="Schatz M."/>
            <person name="Zhao Q."/>
            <person name="Wortman J.R."/>
            <person name="Bidwell S.L."/>
            <person name="Alsmark U.C.M."/>
            <person name="Besteiro S."/>
            <person name="Sicheritz-Ponten T."/>
            <person name="Noel C.J."/>
            <person name="Dacks J.B."/>
            <person name="Foster P.G."/>
            <person name="Simillion C."/>
            <person name="Van de Peer Y."/>
            <person name="Miranda-Saavedra D."/>
            <person name="Barton G.J."/>
            <person name="Westrop G.D."/>
            <person name="Mueller S."/>
            <person name="Dessi D."/>
            <person name="Fiori P.L."/>
            <person name="Ren Q."/>
            <person name="Paulsen I."/>
            <person name="Zhang H."/>
            <person name="Bastida-Corcuera F.D."/>
            <person name="Simoes-Barbosa A."/>
            <person name="Brown M.T."/>
            <person name="Hayes R.D."/>
            <person name="Mukherjee M."/>
            <person name="Okumura C.Y."/>
            <person name="Schneider R."/>
            <person name="Smith A.J."/>
            <person name="Vanacova S."/>
            <person name="Villalvazo M."/>
            <person name="Haas B.J."/>
            <person name="Pertea M."/>
            <person name="Feldblyum T.V."/>
            <person name="Utterback T.R."/>
            <person name="Shu C.L."/>
            <person name="Osoegawa K."/>
            <person name="de Jong P.J."/>
            <person name="Hrdy I."/>
            <person name="Horvathova L."/>
            <person name="Zubacova Z."/>
            <person name="Dolezal P."/>
            <person name="Malik S.B."/>
            <person name="Logsdon J.M. Jr."/>
            <person name="Henze K."/>
            <person name="Gupta A."/>
            <person name="Wang C.C."/>
            <person name="Dunne R.L."/>
            <person name="Upcroft J.A."/>
            <person name="Upcroft P."/>
            <person name="White O."/>
            <person name="Salzberg S.L."/>
            <person name="Tang P."/>
            <person name="Chiu C.-H."/>
            <person name="Lee Y.-S."/>
            <person name="Embley T.M."/>
            <person name="Coombs G.H."/>
            <person name="Mottram J.C."/>
            <person name="Tachezy J."/>
            <person name="Fraser-Liggett C.M."/>
            <person name="Johnson P.J."/>
        </authorList>
    </citation>
    <scope>NUCLEOTIDE SEQUENCE [LARGE SCALE GENOMIC DNA]</scope>
    <source>
        <strain evidence="4">G3</strain>
    </source>
</reference>
<evidence type="ECO:0000259" key="3">
    <source>
        <dbReference type="Pfam" id="PF13863"/>
    </source>
</evidence>
<dbReference type="OrthoDB" id="10264298at2759"/>
<dbReference type="VEuPathDB" id="TrichDB:TVAG_113730"/>
<evidence type="ECO:0000313" key="4">
    <source>
        <dbReference type="EMBL" id="EAY18029.1"/>
    </source>
</evidence>
<feature type="coiled-coil region" evidence="2">
    <location>
        <begin position="30"/>
        <end position="131"/>
    </location>
</feature>
<proteinExistence type="predicted"/>
<feature type="domain" description="DUF4200" evidence="3">
    <location>
        <begin position="30"/>
        <end position="147"/>
    </location>
</feature>
<dbReference type="InParanoid" id="A2DNM6"/>
<accession>A2DNM6</accession>
<reference evidence="4" key="1">
    <citation type="submission" date="2006-10" db="EMBL/GenBank/DDBJ databases">
        <authorList>
            <person name="Amadeo P."/>
            <person name="Zhao Q."/>
            <person name="Wortman J."/>
            <person name="Fraser-Liggett C."/>
            <person name="Carlton J."/>
        </authorList>
    </citation>
    <scope>NUCLEOTIDE SEQUENCE</scope>
    <source>
        <strain evidence="4">G3</strain>
    </source>
</reference>
<dbReference type="InterPro" id="IPR051147">
    <property type="entry name" value="CFAP_domain-containing"/>
</dbReference>
<dbReference type="Proteomes" id="UP000001542">
    <property type="component" value="Unassembled WGS sequence"/>
</dbReference>
<evidence type="ECO:0000256" key="1">
    <source>
        <dbReference type="ARBA" id="ARBA00023054"/>
    </source>
</evidence>
<dbReference type="InterPro" id="IPR025252">
    <property type="entry name" value="DUF4200"/>
</dbReference>
<protein>
    <recommendedName>
        <fullName evidence="3">DUF4200 domain-containing protein</fullName>
    </recommendedName>
</protein>